<dbReference type="CDD" id="cd02042">
    <property type="entry name" value="ParAB_family"/>
    <property type="match status" value="1"/>
</dbReference>
<evidence type="ECO:0000256" key="2">
    <source>
        <dbReference type="ARBA" id="ARBA00049360"/>
    </source>
</evidence>
<evidence type="ECO:0000313" key="7">
    <source>
        <dbReference type="Proteomes" id="UP000823990"/>
    </source>
</evidence>
<dbReference type="Pfam" id="PF13614">
    <property type="entry name" value="AAA_31"/>
    <property type="match status" value="1"/>
</dbReference>
<protein>
    <recommendedName>
        <fullName evidence="4">Sporulation initiation inhibitor protein Soj</fullName>
    </recommendedName>
</protein>
<reference evidence="6" key="2">
    <citation type="submission" date="2021-04" db="EMBL/GenBank/DDBJ databases">
        <authorList>
            <person name="Gilroy R."/>
        </authorList>
    </citation>
    <scope>NUCLEOTIDE SEQUENCE</scope>
    <source>
        <strain evidence="6">12435</strain>
    </source>
</reference>
<accession>A0A9D1PZF7</accession>
<evidence type="ECO:0000313" key="6">
    <source>
        <dbReference type="EMBL" id="HIW02637.1"/>
    </source>
</evidence>
<dbReference type="EMBL" id="DXHS01000076">
    <property type="protein sequence ID" value="HIW02637.1"/>
    <property type="molecule type" value="Genomic_DNA"/>
</dbReference>
<gene>
    <name evidence="6" type="ORF">H9892_04790</name>
</gene>
<dbReference type="FunFam" id="3.40.50.300:FF:000285">
    <property type="entry name" value="Sporulation initiation inhibitor Soj"/>
    <property type="match status" value="1"/>
</dbReference>
<dbReference type="SUPFAM" id="SSF52540">
    <property type="entry name" value="P-loop containing nucleoside triphosphate hydrolases"/>
    <property type="match status" value="1"/>
</dbReference>
<dbReference type="InterPro" id="IPR027417">
    <property type="entry name" value="P-loop_NTPase"/>
</dbReference>
<dbReference type="PANTHER" id="PTHR13696">
    <property type="entry name" value="P-LOOP CONTAINING NUCLEOSIDE TRIPHOSPHATE HYDROLASE"/>
    <property type="match status" value="1"/>
</dbReference>
<comment type="caution">
    <text evidence="6">The sequence shown here is derived from an EMBL/GenBank/DDBJ whole genome shotgun (WGS) entry which is preliminary data.</text>
</comment>
<evidence type="ECO:0000259" key="5">
    <source>
        <dbReference type="Pfam" id="PF13614"/>
    </source>
</evidence>
<dbReference type="InterPro" id="IPR025669">
    <property type="entry name" value="AAA_dom"/>
</dbReference>
<evidence type="ECO:0000256" key="4">
    <source>
        <dbReference type="ARBA" id="ARBA00071824"/>
    </source>
</evidence>
<comment type="catalytic activity">
    <reaction evidence="2">
        <text>ATP + H2O = ADP + phosphate + H(+)</text>
        <dbReference type="Rhea" id="RHEA:13065"/>
        <dbReference type="ChEBI" id="CHEBI:15377"/>
        <dbReference type="ChEBI" id="CHEBI:15378"/>
        <dbReference type="ChEBI" id="CHEBI:30616"/>
        <dbReference type="ChEBI" id="CHEBI:43474"/>
        <dbReference type="ChEBI" id="CHEBI:456216"/>
    </reaction>
</comment>
<proteinExistence type="inferred from homology"/>
<organism evidence="6 7">
    <name type="scientific">Candidatus Protoclostridium stercorigallinarum</name>
    <dbReference type="NCBI Taxonomy" id="2838741"/>
    <lineage>
        <taxon>Bacteria</taxon>
        <taxon>Bacillati</taxon>
        <taxon>Bacillota</taxon>
        <taxon>Clostridia</taxon>
        <taxon>Candidatus Protoclostridium</taxon>
    </lineage>
</organism>
<reference evidence="6" key="1">
    <citation type="journal article" date="2021" name="PeerJ">
        <title>Extensive microbial diversity within the chicken gut microbiome revealed by metagenomics and culture.</title>
        <authorList>
            <person name="Gilroy R."/>
            <person name="Ravi A."/>
            <person name="Getino M."/>
            <person name="Pursley I."/>
            <person name="Horton D.L."/>
            <person name="Alikhan N.F."/>
            <person name="Baker D."/>
            <person name="Gharbi K."/>
            <person name="Hall N."/>
            <person name="Watson M."/>
            <person name="Adriaenssens E.M."/>
            <person name="Foster-Nyarko E."/>
            <person name="Jarju S."/>
            <person name="Secka A."/>
            <person name="Antonio M."/>
            <person name="Oren A."/>
            <person name="Chaudhuri R.R."/>
            <person name="La Ragione R."/>
            <person name="Hildebrand F."/>
            <person name="Pallen M.J."/>
        </authorList>
    </citation>
    <scope>NUCLEOTIDE SEQUENCE</scope>
    <source>
        <strain evidence="6">12435</strain>
    </source>
</reference>
<dbReference type="PANTHER" id="PTHR13696:SF52">
    <property type="entry name" value="PARA FAMILY PROTEIN CT_582"/>
    <property type="match status" value="1"/>
</dbReference>
<dbReference type="Proteomes" id="UP000823990">
    <property type="component" value="Unassembled WGS sequence"/>
</dbReference>
<dbReference type="Gene3D" id="3.40.50.300">
    <property type="entry name" value="P-loop containing nucleotide triphosphate hydrolases"/>
    <property type="match status" value="1"/>
</dbReference>
<feature type="domain" description="AAA" evidence="5">
    <location>
        <begin position="2"/>
        <end position="182"/>
    </location>
</feature>
<evidence type="ECO:0000256" key="3">
    <source>
        <dbReference type="ARBA" id="ARBA00062323"/>
    </source>
</evidence>
<name>A0A9D1PZF7_9FIRM</name>
<dbReference type="InterPro" id="IPR050678">
    <property type="entry name" value="DNA_Partitioning_ATPase"/>
</dbReference>
<comment type="similarity">
    <text evidence="1">Belongs to the ParA family.</text>
</comment>
<sequence>MAKVIAISNQKGGVGKTTTCINLSAFVALMGYKVLVVDIDPQGNTTSGFGIVGDNKDNLKRTIYDVMMGDATVRDTVCGTTVPNLQVVPANIEFAGADVELMSLEESREKVLRRALAPVRDEYDYIFIDCPPSLNVFSVNALTAADSVLIPMPGDFFSLEGIAQLMNTVKLVKKHLNHALEIEGVVMTMYDGRSNLSNQVAQEILKWFGKSVFKTRIPRNVTLGEAPSYGLPVVQYYPTSKGSMAYMDLAVELLRRDGKKAAPLTDLASYKLKQSAAAKKKKAKKER</sequence>
<comment type="subunit">
    <text evidence="3">Dimerizes in the presence of ATP but not ADP; ATP-binding is required for double-stranded (ds)DNA-binding. Interacts with DnaA.</text>
</comment>
<dbReference type="AlphaFoldDB" id="A0A9D1PZF7"/>
<evidence type="ECO:0000256" key="1">
    <source>
        <dbReference type="ARBA" id="ARBA00006976"/>
    </source>
</evidence>